<dbReference type="InterPro" id="IPR002213">
    <property type="entry name" value="UDP_glucos_trans"/>
</dbReference>
<organism evidence="4 5">
    <name type="scientific">Zophobas morio</name>
    <dbReference type="NCBI Taxonomy" id="2755281"/>
    <lineage>
        <taxon>Eukaryota</taxon>
        <taxon>Metazoa</taxon>
        <taxon>Ecdysozoa</taxon>
        <taxon>Arthropoda</taxon>
        <taxon>Hexapoda</taxon>
        <taxon>Insecta</taxon>
        <taxon>Pterygota</taxon>
        <taxon>Neoptera</taxon>
        <taxon>Endopterygota</taxon>
        <taxon>Coleoptera</taxon>
        <taxon>Polyphaga</taxon>
        <taxon>Cucujiformia</taxon>
        <taxon>Tenebrionidae</taxon>
        <taxon>Zophobas</taxon>
    </lineage>
</organism>
<dbReference type="InterPro" id="IPR050271">
    <property type="entry name" value="UDP-glycosyltransferase"/>
</dbReference>
<evidence type="ECO:0000313" key="5">
    <source>
        <dbReference type="Proteomes" id="UP001168821"/>
    </source>
</evidence>
<proteinExistence type="inferred from homology"/>
<sequence>MFTRIGRFRTYGDDIMNLSVKSIFLLVFGTTLISSSHSAKILCVFPVPSPSVLTVYQVISKELSLRGHQVTVITSKPLNDHSLSNLTEIEISTLNDIERRNRPQMEMIFKNEFFLNRLFYYEQYFINFAEEVLDHVDSLFPDPSTNFDLLILENFHQLIYSLGCRFKAPIIGINSDFIPVFVYDQLGIPSVDFSTTIDNNVSFFNNVINFIGTLVKVPHSLYTLYTLDKKSKRYFGKDCPNIEDIVYNVSLVLMNTNPVINSQHLSVPKLVPILLDLKPNQGLSNDVRRYLDESTRGIVYFNLGTNLHSTIIETIMASISQLPYDVLWLLDHGAVPYTPENLLIKKTLVQHHVLRHPKTKVFVSQGDLISVQEAVASSVPLVGMPFAFDQFGNVKKIADLGIAQSIDYATMTKDDLKEIIIEVAENNKYKESITHVNKLIQDKPSGGLEKSIWWIEYVIRHKGTKYLRSETATMSWMQYFLIWLDSSFENVLGCLYNTYEYMHF</sequence>
<keyword evidence="3" id="KW-0808">Transferase</keyword>
<protein>
    <submittedName>
        <fullName evidence="4">Uncharacterized protein</fullName>
    </submittedName>
</protein>
<reference evidence="4" key="1">
    <citation type="journal article" date="2023" name="G3 (Bethesda)">
        <title>Whole genome assemblies of Zophobas morio and Tenebrio molitor.</title>
        <authorList>
            <person name="Kaur S."/>
            <person name="Stinson S.A."/>
            <person name="diCenzo G.C."/>
        </authorList>
    </citation>
    <scope>NUCLEOTIDE SEQUENCE</scope>
    <source>
        <strain evidence="4">QUZm001</strain>
    </source>
</reference>
<comment type="caution">
    <text evidence="4">The sequence shown here is derived from an EMBL/GenBank/DDBJ whole genome shotgun (WGS) entry which is preliminary data.</text>
</comment>
<dbReference type="SUPFAM" id="SSF53756">
    <property type="entry name" value="UDP-Glycosyltransferase/glycogen phosphorylase"/>
    <property type="match status" value="1"/>
</dbReference>
<dbReference type="PANTHER" id="PTHR48043">
    <property type="entry name" value="EG:EG0003.4 PROTEIN-RELATED"/>
    <property type="match status" value="1"/>
</dbReference>
<gene>
    <name evidence="4" type="ORF">Zmor_013460</name>
</gene>
<keyword evidence="5" id="KW-1185">Reference proteome</keyword>
<evidence type="ECO:0000256" key="3">
    <source>
        <dbReference type="ARBA" id="ARBA00022679"/>
    </source>
</evidence>
<evidence type="ECO:0000256" key="2">
    <source>
        <dbReference type="ARBA" id="ARBA00022676"/>
    </source>
</evidence>
<keyword evidence="2" id="KW-0328">Glycosyltransferase</keyword>
<dbReference type="EMBL" id="JALNTZ010000004">
    <property type="protein sequence ID" value="KAJ3654262.1"/>
    <property type="molecule type" value="Genomic_DNA"/>
</dbReference>
<dbReference type="Pfam" id="PF00201">
    <property type="entry name" value="UDPGT"/>
    <property type="match status" value="1"/>
</dbReference>
<comment type="similarity">
    <text evidence="1">Belongs to the UDP-glycosyltransferase family.</text>
</comment>
<evidence type="ECO:0000256" key="1">
    <source>
        <dbReference type="ARBA" id="ARBA00009995"/>
    </source>
</evidence>
<dbReference type="CDD" id="cd03784">
    <property type="entry name" value="GT1_Gtf-like"/>
    <property type="match status" value="1"/>
</dbReference>
<dbReference type="Gene3D" id="3.40.50.2000">
    <property type="entry name" value="Glycogen Phosphorylase B"/>
    <property type="match status" value="1"/>
</dbReference>
<evidence type="ECO:0000313" key="4">
    <source>
        <dbReference type="EMBL" id="KAJ3654262.1"/>
    </source>
</evidence>
<name>A0AA38MF60_9CUCU</name>
<accession>A0AA38MF60</accession>
<dbReference type="PANTHER" id="PTHR48043:SF159">
    <property type="entry name" value="EG:EG0003.4 PROTEIN-RELATED"/>
    <property type="match status" value="1"/>
</dbReference>
<dbReference type="Proteomes" id="UP001168821">
    <property type="component" value="Unassembled WGS sequence"/>
</dbReference>
<dbReference type="GO" id="GO:0008194">
    <property type="term" value="F:UDP-glycosyltransferase activity"/>
    <property type="evidence" value="ECO:0007669"/>
    <property type="project" value="InterPro"/>
</dbReference>
<dbReference type="AlphaFoldDB" id="A0AA38MF60"/>